<evidence type="ECO:0000313" key="2">
    <source>
        <dbReference type="Proteomes" id="UP000075884"/>
    </source>
</evidence>
<evidence type="ECO:0000313" key="1">
    <source>
        <dbReference type="EnsemblMetazoa" id="ADIR014219-PA"/>
    </source>
</evidence>
<dbReference type="AlphaFoldDB" id="A0A182NWE5"/>
<protein>
    <submittedName>
        <fullName evidence="1">Uncharacterized protein</fullName>
    </submittedName>
</protein>
<proteinExistence type="predicted"/>
<dbReference type="Proteomes" id="UP000075884">
    <property type="component" value="Unassembled WGS sequence"/>
</dbReference>
<organism evidence="1 2">
    <name type="scientific">Anopheles dirus</name>
    <dbReference type="NCBI Taxonomy" id="7168"/>
    <lineage>
        <taxon>Eukaryota</taxon>
        <taxon>Metazoa</taxon>
        <taxon>Ecdysozoa</taxon>
        <taxon>Arthropoda</taxon>
        <taxon>Hexapoda</taxon>
        <taxon>Insecta</taxon>
        <taxon>Pterygota</taxon>
        <taxon>Neoptera</taxon>
        <taxon>Endopterygota</taxon>
        <taxon>Diptera</taxon>
        <taxon>Nematocera</taxon>
        <taxon>Culicoidea</taxon>
        <taxon>Culicidae</taxon>
        <taxon>Anophelinae</taxon>
        <taxon>Anopheles</taxon>
    </lineage>
</organism>
<reference evidence="1" key="2">
    <citation type="submission" date="2020-05" db="UniProtKB">
        <authorList>
            <consortium name="EnsemblMetazoa"/>
        </authorList>
    </citation>
    <scope>IDENTIFICATION</scope>
    <source>
        <strain evidence="1">WRAIR2</strain>
    </source>
</reference>
<accession>A0A182NWE5</accession>
<keyword evidence="2" id="KW-1185">Reference proteome</keyword>
<dbReference type="EnsemblMetazoa" id="ADIR014219-RA">
    <property type="protein sequence ID" value="ADIR014219-PA"/>
    <property type="gene ID" value="ADIR014219"/>
</dbReference>
<sequence length="145" mass="15414">MFTMLPLTASRCGRASLVRQNTDRRFVLSISSNCSTSASSIVPEHPFPALFTSTFNRPYFAIITFTSRSKSAWCVTSATTVSGSTLPSAAHSLRTSASLASLRAASTQVAPRFVRYLAVAAPIPELAPVMSTTLPVKSILTAIVS</sequence>
<dbReference type="VEuPathDB" id="VectorBase:ADIR014219"/>
<reference evidence="2" key="1">
    <citation type="submission" date="2013-03" db="EMBL/GenBank/DDBJ databases">
        <title>The Genome Sequence of Anopheles dirus WRAIR2.</title>
        <authorList>
            <consortium name="The Broad Institute Genomics Platform"/>
            <person name="Neafsey D.E."/>
            <person name="Walton C."/>
            <person name="Walker B."/>
            <person name="Young S.K."/>
            <person name="Zeng Q."/>
            <person name="Gargeya S."/>
            <person name="Fitzgerald M."/>
            <person name="Haas B."/>
            <person name="Abouelleil A."/>
            <person name="Allen A.W."/>
            <person name="Alvarado L."/>
            <person name="Arachchi H.M."/>
            <person name="Berlin A.M."/>
            <person name="Chapman S.B."/>
            <person name="Gainer-Dewar J."/>
            <person name="Goldberg J."/>
            <person name="Griggs A."/>
            <person name="Gujja S."/>
            <person name="Hansen M."/>
            <person name="Howarth C."/>
            <person name="Imamovic A."/>
            <person name="Ireland A."/>
            <person name="Larimer J."/>
            <person name="McCowan C."/>
            <person name="Murphy C."/>
            <person name="Pearson M."/>
            <person name="Poon T.W."/>
            <person name="Priest M."/>
            <person name="Roberts A."/>
            <person name="Saif S."/>
            <person name="Shea T."/>
            <person name="Sisk P."/>
            <person name="Sykes S."/>
            <person name="Wortman J."/>
            <person name="Nusbaum C."/>
            <person name="Birren B."/>
        </authorList>
    </citation>
    <scope>NUCLEOTIDE SEQUENCE [LARGE SCALE GENOMIC DNA]</scope>
    <source>
        <strain evidence="2">WRAIR2</strain>
    </source>
</reference>
<name>A0A182NWE5_9DIPT</name>